<reference evidence="2" key="1">
    <citation type="journal article" date="2020" name="J Insects Food Feed">
        <title>The yellow mealworm (Tenebrio molitor) genome: a resource for the emerging insects as food and feed industry.</title>
        <authorList>
            <person name="Eriksson T."/>
            <person name="Andere A."/>
            <person name="Kelstrup H."/>
            <person name="Emery V."/>
            <person name="Picard C."/>
        </authorList>
    </citation>
    <scope>NUCLEOTIDE SEQUENCE</scope>
    <source>
        <strain evidence="2">Stoneville</strain>
        <tissue evidence="2">Whole head</tissue>
    </source>
</reference>
<dbReference type="AlphaFoldDB" id="A0A8J6GWE8"/>
<keyword evidence="4" id="KW-1185">Reference proteome</keyword>
<name>A0A8J6GWE8_TENMO</name>
<sequence>MDGECWREKKKNKEQKERETYYQRNGYTSEEVERRAKGRQKKERIKESRYNREYERCGNEERENRYWTEGEEGRCRMCYKERKTIEHIENGCSEMKEREAKQRGEILMKEEERR</sequence>
<accession>A0A8J6GWE8</accession>
<evidence type="ECO:0000313" key="2">
    <source>
        <dbReference type="EMBL" id="KAH0807355.1"/>
    </source>
</evidence>
<dbReference type="Proteomes" id="UP000719412">
    <property type="component" value="Unassembled WGS sequence"/>
</dbReference>
<evidence type="ECO:0000313" key="3">
    <source>
        <dbReference type="EMBL" id="KAH0807356.1"/>
    </source>
</evidence>
<feature type="region of interest" description="Disordered" evidence="1">
    <location>
        <begin position="91"/>
        <end position="114"/>
    </location>
</feature>
<comment type="caution">
    <text evidence="2">The sequence shown here is derived from an EMBL/GenBank/DDBJ whole genome shotgun (WGS) entry which is preliminary data.</text>
</comment>
<dbReference type="EMBL" id="JABDTM020030692">
    <property type="protein sequence ID" value="KAH0807355.1"/>
    <property type="molecule type" value="Genomic_DNA"/>
</dbReference>
<evidence type="ECO:0000256" key="1">
    <source>
        <dbReference type="SAM" id="MobiDB-lite"/>
    </source>
</evidence>
<evidence type="ECO:0000313" key="4">
    <source>
        <dbReference type="Proteomes" id="UP000719412"/>
    </source>
</evidence>
<organism evidence="2 4">
    <name type="scientific">Tenebrio molitor</name>
    <name type="common">Yellow mealworm beetle</name>
    <dbReference type="NCBI Taxonomy" id="7067"/>
    <lineage>
        <taxon>Eukaryota</taxon>
        <taxon>Metazoa</taxon>
        <taxon>Ecdysozoa</taxon>
        <taxon>Arthropoda</taxon>
        <taxon>Hexapoda</taxon>
        <taxon>Insecta</taxon>
        <taxon>Pterygota</taxon>
        <taxon>Neoptera</taxon>
        <taxon>Endopterygota</taxon>
        <taxon>Coleoptera</taxon>
        <taxon>Polyphaga</taxon>
        <taxon>Cucujiformia</taxon>
        <taxon>Tenebrionidae</taxon>
        <taxon>Tenebrio</taxon>
    </lineage>
</organism>
<protein>
    <submittedName>
        <fullName evidence="2">Uncharacterized protein</fullName>
    </submittedName>
</protein>
<feature type="region of interest" description="Disordered" evidence="1">
    <location>
        <begin position="1"/>
        <end position="44"/>
    </location>
</feature>
<dbReference type="EMBL" id="JABDTM020030690">
    <property type="protein sequence ID" value="KAH0807356.1"/>
    <property type="molecule type" value="Genomic_DNA"/>
</dbReference>
<gene>
    <name evidence="3" type="ORF">GEV33_015435</name>
    <name evidence="2" type="ORF">GEV33_015436</name>
</gene>
<proteinExistence type="predicted"/>
<reference evidence="2" key="2">
    <citation type="submission" date="2021-08" db="EMBL/GenBank/DDBJ databases">
        <authorList>
            <person name="Eriksson T."/>
        </authorList>
    </citation>
    <scope>NUCLEOTIDE SEQUENCE</scope>
    <source>
        <strain evidence="2">Stoneville</strain>
        <tissue evidence="2">Whole head</tissue>
    </source>
</reference>